<dbReference type="AlphaFoldDB" id="A0A8H6TVK4"/>
<evidence type="ECO:0000313" key="3">
    <source>
        <dbReference type="EMBL" id="KAF7322540.1"/>
    </source>
</evidence>
<feature type="transmembrane region" description="Helical" evidence="2">
    <location>
        <begin position="172"/>
        <end position="195"/>
    </location>
</feature>
<feature type="transmembrane region" description="Helical" evidence="2">
    <location>
        <begin position="79"/>
        <end position="108"/>
    </location>
</feature>
<evidence type="ECO:0000313" key="4">
    <source>
        <dbReference type="Proteomes" id="UP000613580"/>
    </source>
</evidence>
<comment type="caution">
    <text evidence="3">The sequence shown here is derived from an EMBL/GenBank/DDBJ whole genome shotgun (WGS) entry which is preliminary data.</text>
</comment>
<proteinExistence type="predicted"/>
<dbReference type="EMBL" id="JACAZE010000001">
    <property type="protein sequence ID" value="KAF7322540.1"/>
    <property type="molecule type" value="Genomic_DNA"/>
</dbReference>
<protein>
    <submittedName>
        <fullName evidence="3">Uncharacterized protein</fullName>
    </submittedName>
</protein>
<keyword evidence="2" id="KW-1133">Transmembrane helix</keyword>
<keyword evidence="4" id="KW-1185">Reference proteome</keyword>
<gene>
    <name evidence="3" type="ORF">HMN09_00032500</name>
</gene>
<evidence type="ECO:0000256" key="1">
    <source>
        <dbReference type="SAM" id="MobiDB-lite"/>
    </source>
</evidence>
<reference evidence="3" key="1">
    <citation type="submission" date="2020-05" db="EMBL/GenBank/DDBJ databases">
        <title>Mycena genomes resolve the evolution of fungal bioluminescence.</title>
        <authorList>
            <person name="Tsai I.J."/>
        </authorList>
    </citation>
    <scope>NUCLEOTIDE SEQUENCE</scope>
    <source>
        <strain evidence="3">110903Hualien_Pintung</strain>
    </source>
</reference>
<accession>A0A8H6TVK4</accession>
<name>A0A8H6TVK4_MYCCL</name>
<keyword evidence="2" id="KW-0812">Transmembrane</keyword>
<keyword evidence="2" id="KW-0472">Membrane</keyword>
<feature type="transmembrane region" description="Helical" evidence="2">
    <location>
        <begin position="129"/>
        <end position="152"/>
    </location>
</feature>
<evidence type="ECO:0000256" key="2">
    <source>
        <dbReference type="SAM" id="Phobius"/>
    </source>
</evidence>
<dbReference type="Proteomes" id="UP000613580">
    <property type="component" value="Unassembled WGS sequence"/>
</dbReference>
<organism evidence="3 4">
    <name type="scientific">Mycena chlorophos</name>
    <name type="common">Agaric fungus</name>
    <name type="synonym">Agaricus chlorophos</name>
    <dbReference type="NCBI Taxonomy" id="658473"/>
    <lineage>
        <taxon>Eukaryota</taxon>
        <taxon>Fungi</taxon>
        <taxon>Dikarya</taxon>
        <taxon>Basidiomycota</taxon>
        <taxon>Agaricomycotina</taxon>
        <taxon>Agaricomycetes</taxon>
        <taxon>Agaricomycetidae</taxon>
        <taxon>Agaricales</taxon>
        <taxon>Marasmiineae</taxon>
        <taxon>Mycenaceae</taxon>
        <taxon>Mycena</taxon>
    </lineage>
</organism>
<feature type="transmembrane region" description="Helical" evidence="2">
    <location>
        <begin position="46"/>
        <end position="67"/>
    </location>
</feature>
<feature type="region of interest" description="Disordered" evidence="1">
    <location>
        <begin position="1"/>
        <end position="39"/>
    </location>
</feature>
<sequence length="208" mass="21773">MSSFLSSAKSESERPSTLARTDTPLRRPPSRRSARSQRPIPTPFKATLYCAGFLPIPPVVSALYAAVGHGVLHHTVTTVPIHTAVAAAAVGGTILALPLALLLYLLLFPTTPPSPEDFFDDEDVHREPWTTYATYALLGALVLTLGAIATPLGAVCLSAQPRLGAAQAAEMGIVGGVVIDAALLLAGAVGAFALVRKRKRNDSDDILS</sequence>